<dbReference type="InterPro" id="IPR000477">
    <property type="entry name" value="RT_dom"/>
</dbReference>
<comment type="caution">
    <text evidence="3">The sequence shown here is derived from an EMBL/GenBank/DDBJ whole genome shotgun (WGS) entry which is preliminary data.</text>
</comment>
<accession>A0ABR1CND2</accession>
<feature type="domain" description="C-type lectin" evidence="1">
    <location>
        <begin position="755"/>
        <end position="860"/>
    </location>
</feature>
<dbReference type="SUPFAM" id="SSF56436">
    <property type="entry name" value="C-type lectin-like"/>
    <property type="match status" value="1"/>
</dbReference>
<organism evidence="3 4">
    <name type="scientific">Necator americanus</name>
    <name type="common">Human hookworm</name>
    <dbReference type="NCBI Taxonomy" id="51031"/>
    <lineage>
        <taxon>Eukaryota</taxon>
        <taxon>Metazoa</taxon>
        <taxon>Ecdysozoa</taxon>
        <taxon>Nematoda</taxon>
        <taxon>Chromadorea</taxon>
        <taxon>Rhabditida</taxon>
        <taxon>Rhabditina</taxon>
        <taxon>Rhabditomorpha</taxon>
        <taxon>Strongyloidea</taxon>
        <taxon>Ancylostomatidae</taxon>
        <taxon>Bunostominae</taxon>
        <taxon>Necator</taxon>
    </lineage>
</organism>
<sequence>MLEYGPGRSLAMRIPSQSAEFQDAARETLPVLLPRKKLAFASAKTKSTYNSVCVARSAGDFNQEKRLRRKLRRQLQQDRDNEWTSRAMEFEKAWEDRNSRKAYALLKQYSGKMKRCSHVLNTANAPSAPELEHVHRPTYAVNEEPPTESEVLVCIQKMKNGKSGGDDGISAEMLKYLPPSGIREMTKIIRSIWISERIPDSWRHAIIIPFHKKLSVTDPRNYRGISLLRVMYKVLEHIILDRLIKHREETTRDKQAGFRPGRSTIDQVFIVRRVIEIWQRYSKPMQLAFLDFEAALDSPHRGRLLNALRADGVPGKFVRLLDDMNQRTTAAVRTPAGCTTPFEVVTGVRQGAVAGPFLFNFAIDDIMRRTVDQCPADIVLAPSGCPLTDLEYADDVVIFVESSTKLQHVVNFVSKLGAAYGLRLRPDKCKQMWISSRPRTGNRVDGQPIELVDEFCYLGCTLKNDGSYEKDVQQKCAKATSAFNSLTKCLWSTPITNEVKLRVYLSAIRPIMMYGSETWAAPSTVMERLDCTERKLLRRLLGYFWPRVCHNEDLYAEIDVVYRRMTRGRHQHLAPPSKVAKVNRLRFFGHILRRPADRLVQRVLRSSSGSSWKKPPGRKRKFWTESVKEDLRTLGVEKQFRRDVRFRRIWNSDEWIDSVQALAEDREGWAELCSRTAHLGEDAGNRIRDTAEIAKESKIRWEGHVMRLNDNRWTRTVTGSIACFVLFLAGWTQVGGFTLSKTNYESCTGWHVFMKTRHCYKIFRYTTNWNKAKEFCESIGAHLAVANSLEEFEFMKILQLLSFNKYRTWVGLYRDATSNRGWRWIDGSTQMFYVWNEGEPNNLRGQENYGNLEPNGLMNDNRVDAWGHNLAVMCESENCGDGLQAN</sequence>
<dbReference type="Pfam" id="PF00078">
    <property type="entry name" value="RVT_1"/>
    <property type="match status" value="1"/>
</dbReference>
<dbReference type="PROSITE" id="PS50041">
    <property type="entry name" value="C_TYPE_LECTIN_2"/>
    <property type="match status" value="1"/>
</dbReference>
<dbReference type="CDD" id="cd01650">
    <property type="entry name" value="RT_nLTR_like"/>
    <property type="match status" value="1"/>
</dbReference>
<dbReference type="PANTHER" id="PTHR47027:SF20">
    <property type="entry name" value="REVERSE TRANSCRIPTASE-LIKE PROTEIN WITH RNA-DIRECTED DNA POLYMERASE DOMAIN"/>
    <property type="match status" value="1"/>
</dbReference>
<dbReference type="CDD" id="cd00037">
    <property type="entry name" value="CLECT"/>
    <property type="match status" value="1"/>
</dbReference>
<dbReference type="Pfam" id="PF00059">
    <property type="entry name" value="Lectin_C"/>
    <property type="match status" value="1"/>
</dbReference>
<feature type="domain" description="Reverse transcriptase" evidence="2">
    <location>
        <begin position="191"/>
        <end position="462"/>
    </location>
</feature>
<name>A0ABR1CND2_NECAM</name>
<reference evidence="3 4" key="1">
    <citation type="submission" date="2023-08" db="EMBL/GenBank/DDBJ databases">
        <title>A Necator americanus chromosomal reference genome.</title>
        <authorList>
            <person name="Ilik V."/>
            <person name="Petrzelkova K.J."/>
            <person name="Pardy F."/>
            <person name="Fuh T."/>
            <person name="Niatou-Singa F.S."/>
            <person name="Gouil Q."/>
            <person name="Baker L."/>
            <person name="Ritchie M.E."/>
            <person name="Jex A.R."/>
            <person name="Gazzola D."/>
            <person name="Li H."/>
            <person name="Toshio Fujiwara R."/>
            <person name="Zhan B."/>
            <person name="Aroian R.V."/>
            <person name="Pafco B."/>
            <person name="Schwarz E.M."/>
        </authorList>
    </citation>
    <scope>NUCLEOTIDE SEQUENCE [LARGE SCALE GENOMIC DNA]</scope>
    <source>
        <strain evidence="3 4">Aroian</strain>
        <tissue evidence="3">Whole animal</tissue>
    </source>
</reference>
<dbReference type="Gene3D" id="3.10.100.10">
    <property type="entry name" value="Mannose-Binding Protein A, subunit A"/>
    <property type="match status" value="1"/>
</dbReference>
<evidence type="ECO:0000259" key="2">
    <source>
        <dbReference type="PROSITE" id="PS50878"/>
    </source>
</evidence>
<dbReference type="InterPro" id="IPR016186">
    <property type="entry name" value="C-type_lectin-like/link_sf"/>
</dbReference>
<dbReference type="InterPro" id="IPR016187">
    <property type="entry name" value="CTDL_fold"/>
</dbReference>
<dbReference type="Proteomes" id="UP001303046">
    <property type="component" value="Unassembled WGS sequence"/>
</dbReference>
<evidence type="ECO:0008006" key="5">
    <source>
        <dbReference type="Google" id="ProtNLM"/>
    </source>
</evidence>
<protein>
    <recommendedName>
        <fullName evidence="5">Lectin C-type domain protein</fullName>
    </recommendedName>
</protein>
<dbReference type="PROSITE" id="PS50878">
    <property type="entry name" value="RT_POL"/>
    <property type="match status" value="1"/>
</dbReference>
<evidence type="ECO:0000313" key="4">
    <source>
        <dbReference type="Proteomes" id="UP001303046"/>
    </source>
</evidence>
<dbReference type="PANTHER" id="PTHR47027">
    <property type="entry name" value="REVERSE TRANSCRIPTASE DOMAIN-CONTAINING PROTEIN"/>
    <property type="match status" value="1"/>
</dbReference>
<dbReference type="InterPro" id="IPR001304">
    <property type="entry name" value="C-type_lectin-like"/>
</dbReference>
<keyword evidence="4" id="KW-1185">Reference proteome</keyword>
<evidence type="ECO:0000313" key="3">
    <source>
        <dbReference type="EMBL" id="KAK6739849.1"/>
    </source>
</evidence>
<dbReference type="SUPFAM" id="SSF56672">
    <property type="entry name" value="DNA/RNA polymerases"/>
    <property type="match status" value="1"/>
</dbReference>
<dbReference type="SMART" id="SM00034">
    <property type="entry name" value="CLECT"/>
    <property type="match status" value="1"/>
</dbReference>
<dbReference type="EMBL" id="JAVFWL010000003">
    <property type="protein sequence ID" value="KAK6739849.1"/>
    <property type="molecule type" value="Genomic_DNA"/>
</dbReference>
<evidence type="ECO:0000259" key="1">
    <source>
        <dbReference type="PROSITE" id="PS50041"/>
    </source>
</evidence>
<dbReference type="InterPro" id="IPR043502">
    <property type="entry name" value="DNA/RNA_pol_sf"/>
</dbReference>
<gene>
    <name evidence="3" type="primary">Necator_chrIII.g9145</name>
    <name evidence="3" type="ORF">RB195_008380</name>
</gene>
<proteinExistence type="predicted"/>